<dbReference type="Gene3D" id="3.40.50.20">
    <property type="match status" value="1"/>
</dbReference>
<dbReference type="GO" id="GO:0016879">
    <property type="term" value="F:ligase activity, forming carbon-nitrogen bonds"/>
    <property type="evidence" value="ECO:0007669"/>
    <property type="project" value="InterPro"/>
</dbReference>
<evidence type="ECO:0000256" key="6">
    <source>
        <dbReference type="ARBA" id="ARBA00022755"/>
    </source>
</evidence>
<dbReference type="Gene3D" id="3.30.470.20">
    <property type="entry name" value="ATP-grasp fold, B domain"/>
    <property type="match status" value="1"/>
</dbReference>
<keyword evidence="6" id="KW-0658">Purine biosynthesis</keyword>
<dbReference type="EC" id="6.3.4.23" evidence="12"/>
<organism evidence="12">
    <name type="scientific">Candidatus Methanophagaceae archaeon ANME-1 ERB6</name>
    <dbReference type="NCBI Taxonomy" id="2759912"/>
    <lineage>
        <taxon>Archaea</taxon>
        <taxon>Methanobacteriati</taxon>
        <taxon>Methanobacteriota</taxon>
        <taxon>Stenosarchaea group</taxon>
        <taxon>Methanomicrobia</taxon>
        <taxon>Candidatus Methanophagales</taxon>
        <taxon>Candidatus Methanophagaceae</taxon>
    </lineage>
</organism>
<evidence type="ECO:0000256" key="8">
    <source>
        <dbReference type="ARBA" id="ARBA00022842"/>
    </source>
</evidence>
<feature type="domain" description="IMP biosynthesis enzyme PurP C-terminal" evidence="11">
    <location>
        <begin position="185"/>
        <end position="375"/>
    </location>
</feature>
<comment type="cofactor">
    <cofactor evidence="1">
        <name>Mn(2+)</name>
        <dbReference type="ChEBI" id="CHEBI:29035"/>
    </cofactor>
</comment>
<evidence type="ECO:0000256" key="5">
    <source>
        <dbReference type="ARBA" id="ARBA00022741"/>
    </source>
</evidence>
<dbReference type="InterPro" id="IPR016185">
    <property type="entry name" value="PreATP-grasp_dom_sf"/>
</dbReference>
<dbReference type="Pfam" id="PF06973">
    <property type="entry name" value="DUF1297"/>
    <property type="match status" value="1"/>
</dbReference>
<accession>A0A7G9YTS5</accession>
<keyword evidence="5" id="KW-0547">Nucleotide-binding</keyword>
<evidence type="ECO:0000259" key="10">
    <source>
        <dbReference type="Pfam" id="PF06849"/>
    </source>
</evidence>
<dbReference type="Gene3D" id="3.30.1490.20">
    <property type="entry name" value="ATP-grasp fold, A domain"/>
    <property type="match status" value="1"/>
</dbReference>
<evidence type="ECO:0000256" key="7">
    <source>
        <dbReference type="ARBA" id="ARBA00022840"/>
    </source>
</evidence>
<keyword evidence="8" id="KW-0460">Magnesium</keyword>
<name>A0A7G9YTS5_9EURY</name>
<dbReference type="GO" id="GO:0000287">
    <property type="term" value="F:magnesium ion binding"/>
    <property type="evidence" value="ECO:0007669"/>
    <property type="project" value="InterPro"/>
</dbReference>
<dbReference type="EMBL" id="MT631469">
    <property type="protein sequence ID" value="QNO51409.1"/>
    <property type="molecule type" value="Genomic_DNA"/>
</dbReference>
<dbReference type="PIRSF" id="PIRSF004602">
    <property type="entry name" value="ATPgrasp_PurP"/>
    <property type="match status" value="1"/>
</dbReference>
<dbReference type="SUPFAM" id="SSF52440">
    <property type="entry name" value="PreATP-grasp domain"/>
    <property type="match status" value="1"/>
</dbReference>
<dbReference type="SUPFAM" id="SSF56059">
    <property type="entry name" value="Glutathione synthetase ATP-binding domain-like"/>
    <property type="match status" value="1"/>
</dbReference>
<keyword evidence="7" id="KW-0067">ATP-binding</keyword>
<dbReference type="InterPro" id="IPR009720">
    <property type="entry name" value="IMP_biosynth_PurP_C"/>
</dbReference>
<dbReference type="Pfam" id="PF06849">
    <property type="entry name" value="DUF1246"/>
    <property type="match status" value="1"/>
</dbReference>
<keyword evidence="4" id="KW-0479">Metal-binding</keyword>
<evidence type="ECO:0000259" key="11">
    <source>
        <dbReference type="Pfam" id="PF06973"/>
    </source>
</evidence>
<dbReference type="AlphaFoldDB" id="A0A7G9YTS5"/>
<protein>
    <submittedName>
        <fullName evidence="12">5-formaminoimidazole-4-carboxamide-1-(Beta)-D-ribofuranosyl 5'-monophosphate synthetase</fullName>
        <ecNumber evidence="12">6.3.4.23</ecNumber>
    </submittedName>
</protein>
<evidence type="ECO:0000256" key="9">
    <source>
        <dbReference type="ARBA" id="ARBA00023211"/>
    </source>
</evidence>
<proteinExistence type="predicted"/>
<sequence length="375" mass="42887">MIGRKEIKEVLNGYELDEVIIGVLGSHSALDICRGAKDMGFRTLVVCQKGREKTYDHYYRTENSCGVVDQTIVLDKFSDITEESVLRQMRENNVIFIPHRSFEVYVGFDRIEDDFLLPLFGSRSMLRAEERDAERNQYYLMEKGGIPYPRIYKSPEEIDRLVLVKAPEAQRKYERAFFFASSPAEFYNNSEQMLRDGKITEEGLKKAVIEEFVMGAQSNFNYFYSILDGRLELLGIDTRRQTNLDGILRLPASQQLEALKYIDVKAIEAGHIACTVKESLLEQIFELGEKFVTVAKKEYPPGIIGPFALQSTFIPGPPEEKAVVFDISMRVQGSPGIRFTPYSGYRYEESLSVGKRVAMELRKAIQLNRLEEAVT</sequence>
<gene>
    <name evidence="12" type="primary">purP_1</name>
    <name evidence="12" type="ORF">PFCPEAIJ_00011</name>
</gene>
<evidence type="ECO:0000256" key="1">
    <source>
        <dbReference type="ARBA" id="ARBA00001936"/>
    </source>
</evidence>
<dbReference type="PANTHER" id="PTHR38147:SF1">
    <property type="entry name" value="5-FORMAMINOIMIDAZOLE-4-CARBOXAMIDE-1-(BETA)-D-RIBOFURANOSYL 5'-MONOPHOSPHATE SYNTHETASE"/>
    <property type="match status" value="1"/>
</dbReference>
<dbReference type="InterPro" id="IPR013815">
    <property type="entry name" value="ATP_grasp_subdomain_1"/>
</dbReference>
<evidence type="ECO:0000256" key="2">
    <source>
        <dbReference type="ARBA" id="ARBA00001946"/>
    </source>
</evidence>
<dbReference type="InterPro" id="IPR023656">
    <property type="entry name" value="IMP_biosynth_PurP"/>
</dbReference>
<dbReference type="GO" id="GO:0005524">
    <property type="term" value="F:ATP binding"/>
    <property type="evidence" value="ECO:0007669"/>
    <property type="project" value="UniProtKB-KW"/>
</dbReference>
<dbReference type="PANTHER" id="PTHR38147">
    <property type="entry name" value="5-FORMAMINOIMIDAZOLE-4-CARBOXAMIDE-1-(BETA)-D-RIBOFURANOSYL 5'-MONOPHOSPHATE SYNTHETASE-RELATED"/>
    <property type="match status" value="1"/>
</dbReference>
<reference evidence="12" key="1">
    <citation type="submission" date="2020-06" db="EMBL/GenBank/DDBJ databases">
        <title>Unique genomic features of the anaerobic methanotrophic archaea.</title>
        <authorList>
            <person name="Chadwick G.L."/>
            <person name="Skennerton C.T."/>
            <person name="Laso-Perez R."/>
            <person name="Leu A.O."/>
            <person name="Speth D.R."/>
            <person name="Yu H."/>
            <person name="Morgan-Lang C."/>
            <person name="Hatzenpichler R."/>
            <person name="Goudeau D."/>
            <person name="Malmstrom R."/>
            <person name="Brazelton W.J."/>
            <person name="Woyke T."/>
            <person name="Hallam S.J."/>
            <person name="Tyson G.W."/>
            <person name="Wegener G."/>
            <person name="Boetius A."/>
            <person name="Orphan V."/>
        </authorList>
    </citation>
    <scope>NUCLEOTIDE SEQUENCE</scope>
</reference>
<comment type="cofactor">
    <cofactor evidence="2">
        <name>Mg(2+)</name>
        <dbReference type="ChEBI" id="CHEBI:18420"/>
    </cofactor>
</comment>
<keyword evidence="9" id="KW-0464">Manganese</keyword>
<evidence type="ECO:0000256" key="3">
    <source>
        <dbReference type="ARBA" id="ARBA00022598"/>
    </source>
</evidence>
<evidence type="ECO:0000256" key="4">
    <source>
        <dbReference type="ARBA" id="ARBA00022723"/>
    </source>
</evidence>
<evidence type="ECO:0000313" key="12">
    <source>
        <dbReference type="EMBL" id="QNO51409.1"/>
    </source>
</evidence>
<keyword evidence="3 12" id="KW-0436">Ligase</keyword>
<dbReference type="GO" id="GO:0006188">
    <property type="term" value="P:IMP biosynthetic process"/>
    <property type="evidence" value="ECO:0007669"/>
    <property type="project" value="InterPro"/>
</dbReference>
<feature type="domain" description="IMP biosynthesis enzyme PurP N-terminal" evidence="10">
    <location>
        <begin position="21"/>
        <end position="152"/>
    </location>
</feature>
<dbReference type="InterPro" id="IPR010672">
    <property type="entry name" value="IMP_biosynth_PurP_N"/>
</dbReference>